<dbReference type="OrthoDB" id="3194910at2"/>
<sequence length="122" mass="13914">MNDDQLEQCALEYGQQLAFSIQSQPFGPDCEVFKVFDKVFMLIGAYSGKLLVTIKCEPEKSLEYQELYPSISAGYHMNKKHWISIASGHEITADLLQDLIKDSYDLVVGKLPLKDRKRIQNV</sequence>
<dbReference type="PATRIC" id="fig|1217703.3.peg.3551"/>
<proteinExistence type="predicted"/>
<dbReference type="eggNOG" id="COG2315">
    <property type="taxonomic scope" value="Bacteria"/>
</dbReference>
<dbReference type="AlphaFoldDB" id="N9L0S7"/>
<accession>A0A6P1LYV1</accession>
<dbReference type="Gene3D" id="3.90.1150.30">
    <property type="match status" value="1"/>
</dbReference>
<evidence type="ECO:0000313" key="2">
    <source>
        <dbReference type="Proteomes" id="UP000013261"/>
    </source>
</evidence>
<dbReference type="EMBL" id="APRL01000015">
    <property type="protein sequence ID" value="ENW89907.1"/>
    <property type="molecule type" value="Genomic_DNA"/>
</dbReference>
<gene>
    <name evidence="1" type="ORF">F904_03655</name>
</gene>
<dbReference type="HOGENOM" id="CLU_105851_1_0_6"/>
<evidence type="ECO:0008006" key="3">
    <source>
        <dbReference type="Google" id="ProtNLM"/>
    </source>
</evidence>
<dbReference type="Proteomes" id="UP000013261">
    <property type="component" value="Unassembled WGS sequence"/>
</dbReference>
<dbReference type="RefSeq" id="WP_005192697.1">
    <property type="nucleotide sequence ID" value="NZ_CP041970.1"/>
</dbReference>
<dbReference type="InterPro" id="IPR038056">
    <property type="entry name" value="YjbR-like_sf"/>
</dbReference>
<dbReference type="PANTHER" id="PTHR35145:SF1">
    <property type="entry name" value="CYTOPLASMIC PROTEIN"/>
    <property type="match status" value="1"/>
</dbReference>
<dbReference type="PANTHER" id="PTHR35145">
    <property type="entry name" value="CYTOPLASMIC PROTEIN-RELATED"/>
    <property type="match status" value="1"/>
</dbReference>
<name>N9L0S7_9GAMM</name>
<evidence type="ECO:0000313" key="1">
    <source>
        <dbReference type="EMBL" id="ENW89907.1"/>
    </source>
</evidence>
<dbReference type="Pfam" id="PF04237">
    <property type="entry name" value="YjbR"/>
    <property type="match status" value="1"/>
</dbReference>
<dbReference type="InterPro" id="IPR007351">
    <property type="entry name" value="YjbR"/>
</dbReference>
<keyword evidence="2" id="KW-1185">Reference proteome</keyword>
<protein>
    <recommendedName>
        <fullName evidence="3">MmcQ/YjbR family DNA-binding protein</fullName>
    </recommendedName>
</protein>
<dbReference type="GeneID" id="300097171"/>
<dbReference type="InterPro" id="IPR058532">
    <property type="entry name" value="YjbR/MT2646/Rv2570-like"/>
</dbReference>
<reference evidence="1 2" key="1">
    <citation type="submission" date="2013-02" db="EMBL/GenBank/DDBJ databases">
        <title>The Genome Sequence of Acinetobacter sp. ANC 4105.</title>
        <authorList>
            <consortium name="The Broad Institute Genome Sequencing Platform"/>
            <consortium name="The Broad Institute Genome Sequencing Center for Infectious Disease"/>
            <person name="Cerqueira G."/>
            <person name="Feldgarden M."/>
            <person name="Courvalin P."/>
            <person name="Perichon B."/>
            <person name="Grillot-Courvalin C."/>
            <person name="Clermont D."/>
            <person name="Rocha E."/>
            <person name="Yoon E.-J."/>
            <person name="Nemec A."/>
            <person name="Walker B."/>
            <person name="Young S.K."/>
            <person name="Zeng Q."/>
            <person name="Gargeya S."/>
            <person name="Fitzgerald M."/>
            <person name="Haas B."/>
            <person name="Abouelleil A."/>
            <person name="Alvarado L."/>
            <person name="Arachchi H.M."/>
            <person name="Berlin A.M."/>
            <person name="Chapman S.B."/>
            <person name="Dewar J."/>
            <person name="Goldberg J."/>
            <person name="Griggs A."/>
            <person name="Gujja S."/>
            <person name="Hansen M."/>
            <person name="Howarth C."/>
            <person name="Imamovic A."/>
            <person name="Larimer J."/>
            <person name="McCowan C."/>
            <person name="Murphy C."/>
            <person name="Neiman D."/>
            <person name="Pearson M."/>
            <person name="Priest M."/>
            <person name="Roberts A."/>
            <person name="Saif S."/>
            <person name="Shea T."/>
            <person name="Sisk P."/>
            <person name="Sykes S."/>
            <person name="Wortman J."/>
            <person name="Nusbaum C."/>
            <person name="Birren B."/>
        </authorList>
    </citation>
    <scope>NUCLEOTIDE SEQUENCE [LARGE SCALE GENOMIC DNA]</scope>
    <source>
        <strain evidence="1 2">ANC 4105</strain>
    </source>
</reference>
<accession>N9L0S7</accession>
<organism evidence="1 2">
    <name type="scientific">Acinetobacter dispersus</name>
    <dbReference type="NCBI Taxonomy" id="70348"/>
    <lineage>
        <taxon>Bacteria</taxon>
        <taxon>Pseudomonadati</taxon>
        <taxon>Pseudomonadota</taxon>
        <taxon>Gammaproteobacteria</taxon>
        <taxon>Moraxellales</taxon>
        <taxon>Moraxellaceae</taxon>
        <taxon>Acinetobacter</taxon>
    </lineage>
</organism>
<dbReference type="SUPFAM" id="SSF142906">
    <property type="entry name" value="YjbR-like"/>
    <property type="match status" value="1"/>
</dbReference>
<comment type="caution">
    <text evidence="1">The sequence shown here is derived from an EMBL/GenBank/DDBJ whole genome shotgun (WGS) entry which is preliminary data.</text>
</comment>